<dbReference type="Proteomes" id="UP000675047">
    <property type="component" value="Unassembled WGS sequence"/>
</dbReference>
<sequence>MKIYTSASFQEQQSTELAIGSFVISTLLFILYITAKQSADILIIAAPFIASAILLNLIMLSHLTDLFVRKSQQRKDIAVKILILLSNIPIAFLYYLIIMKL</sequence>
<proteinExistence type="predicted"/>
<evidence type="ECO:0000313" key="3">
    <source>
        <dbReference type="Proteomes" id="UP000675047"/>
    </source>
</evidence>
<feature type="transmembrane region" description="Helical" evidence="1">
    <location>
        <begin position="17"/>
        <end position="35"/>
    </location>
</feature>
<protein>
    <submittedName>
        <fullName evidence="2">Uncharacterized protein</fullName>
    </submittedName>
</protein>
<gene>
    <name evidence="2" type="ORF">J3495_11145</name>
</gene>
<organism evidence="2 3">
    <name type="scientific">Flavobacterium geliluteum</name>
    <dbReference type="NCBI Taxonomy" id="2816120"/>
    <lineage>
        <taxon>Bacteria</taxon>
        <taxon>Pseudomonadati</taxon>
        <taxon>Bacteroidota</taxon>
        <taxon>Flavobacteriia</taxon>
        <taxon>Flavobacteriales</taxon>
        <taxon>Flavobacteriaceae</taxon>
        <taxon>Flavobacterium</taxon>
    </lineage>
</organism>
<feature type="transmembrane region" description="Helical" evidence="1">
    <location>
        <begin position="41"/>
        <end position="60"/>
    </location>
</feature>
<evidence type="ECO:0000256" key="1">
    <source>
        <dbReference type="SAM" id="Phobius"/>
    </source>
</evidence>
<name>A0A941AZ79_9FLAO</name>
<reference evidence="2 3" key="1">
    <citation type="submission" date="2021-03" db="EMBL/GenBank/DDBJ databases">
        <title>Flavobacterium Flabelliformis Sp. Nov. And Flavobacterium Geliluteum Sp. Nov., Two Novel Multidrug Resistant Psychrophilic Species Isolated From Antarctica.</title>
        <authorList>
            <person name="Kralova S."/>
            <person name="Busse H.J."/>
            <person name="Bezdicek M."/>
            <person name="Nykrynova M."/>
            <person name="Kroupova E."/>
            <person name="Krsek D."/>
            <person name="Sedlacek I."/>
        </authorList>
    </citation>
    <scope>NUCLEOTIDE SEQUENCE [LARGE SCALE GENOMIC DNA]</scope>
    <source>
        <strain evidence="2 3">P7388</strain>
    </source>
</reference>
<keyword evidence="1" id="KW-1133">Transmembrane helix</keyword>
<keyword evidence="1" id="KW-0812">Transmembrane</keyword>
<dbReference type="EMBL" id="JAGFBV010000016">
    <property type="protein sequence ID" value="MBP4138642.1"/>
    <property type="molecule type" value="Genomic_DNA"/>
</dbReference>
<evidence type="ECO:0000313" key="2">
    <source>
        <dbReference type="EMBL" id="MBP4138642.1"/>
    </source>
</evidence>
<dbReference type="AlphaFoldDB" id="A0A941AZ79"/>
<keyword evidence="1" id="KW-0472">Membrane</keyword>
<comment type="caution">
    <text evidence="2">The sequence shown here is derived from an EMBL/GenBank/DDBJ whole genome shotgun (WGS) entry which is preliminary data.</text>
</comment>
<accession>A0A941AZ79</accession>
<feature type="transmembrane region" description="Helical" evidence="1">
    <location>
        <begin position="81"/>
        <end position="98"/>
    </location>
</feature>
<keyword evidence="3" id="KW-1185">Reference proteome</keyword>
<dbReference type="RefSeq" id="WP_210666635.1">
    <property type="nucleotide sequence ID" value="NZ_JAGFBV010000016.1"/>
</dbReference>